<protein>
    <submittedName>
        <fullName evidence="1">Uncharacterized protein</fullName>
    </submittedName>
</protein>
<comment type="caution">
    <text evidence="1">The sequence shown here is derived from an EMBL/GenBank/DDBJ whole genome shotgun (WGS) entry which is preliminary data.</text>
</comment>
<dbReference type="EMBL" id="BMAU01021247">
    <property type="protein sequence ID" value="GFY04958.1"/>
    <property type="molecule type" value="Genomic_DNA"/>
</dbReference>
<name>A0A8X6VEH9_TRICX</name>
<evidence type="ECO:0000313" key="1">
    <source>
        <dbReference type="EMBL" id="GFY04958.1"/>
    </source>
</evidence>
<accession>A0A8X6VEH9</accession>
<reference evidence="1" key="1">
    <citation type="submission" date="2020-08" db="EMBL/GenBank/DDBJ databases">
        <title>Multicomponent nature underlies the extraordinary mechanical properties of spider dragline silk.</title>
        <authorList>
            <person name="Kono N."/>
            <person name="Nakamura H."/>
            <person name="Mori M."/>
            <person name="Yoshida Y."/>
            <person name="Ohtoshi R."/>
            <person name="Malay A.D."/>
            <person name="Moran D.A.P."/>
            <person name="Tomita M."/>
            <person name="Numata K."/>
            <person name="Arakawa K."/>
        </authorList>
    </citation>
    <scope>NUCLEOTIDE SEQUENCE</scope>
</reference>
<evidence type="ECO:0000313" key="2">
    <source>
        <dbReference type="Proteomes" id="UP000887159"/>
    </source>
</evidence>
<proteinExistence type="predicted"/>
<dbReference type="Proteomes" id="UP000887159">
    <property type="component" value="Unassembled WGS sequence"/>
</dbReference>
<gene>
    <name evidence="1" type="ORF">TNCV_2176141</name>
</gene>
<dbReference type="AlphaFoldDB" id="A0A8X6VEH9"/>
<keyword evidence="2" id="KW-1185">Reference proteome</keyword>
<sequence>MAYQTKTGILLAVGSKIFRLGSLPGLIHGDAHDFGIAAIPGNRGNGQFDGHWLALVMKHVGMSKIGWLTQNRHVASNSRMILVARFIYSRRA</sequence>
<organism evidence="1 2">
    <name type="scientific">Trichonephila clavipes</name>
    <name type="common">Golden silk orbweaver</name>
    <name type="synonym">Nephila clavipes</name>
    <dbReference type="NCBI Taxonomy" id="2585209"/>
    <lineage>
        <taxon>Eukaryota</taxon>
        <taxon>Metazoa</taxon>
        <taxon>Ecdysozoa</taxon>
        <taxon>Arthropoda</taxon>
        <taxon>Chelicerata</taxon>
        <taxon>Arachnida</taxon>
        <taxon>Araneae</taxon>
        <taxon>Araneomorphae</taxon>
        <taxon>Entelegynae</taxon>
        <taxon>Araneoidea</taxon>
        <taxon>Nephilidae</taxon>
        <taxon>Trichonephila</taxon>
    </lineage>
</organism>